<keyword evidence="3" id="KW-1185">Reference proteome</keyword>
<feature type="region of interest" description="Disordered" evidence="1">
    <location>
        <begin position="33"/>
        <end position="55"/>
    </location>
</feature>
<dbReference type="Proteomes" id="UP000297245">
    <property type="component" value="Unassembled WGS sequence"/>
</dbReference>
<evidence type="ECO:0000313" key="3">
    <source>
        <dbReference type="Proteomes" id="UP000297245"/>
    </source>
</evidence>
<feature type="region of interest" description="Disordered" evidence="1">
    <location>
        <begin position="602"/>
        <end position="729"/>
    </location>
</feature>
<evidence type="ECO:0000256" key="1">
    <source>
        <dbReference type="SAM" id="MobiDB-lite"/>
    </source>
</evidence>
<feature type="compositionally biased region" description="Basic residues" evidence="1">
    <location>
        <begin position="671"/>
        <end position="680"/>
    </location>
</feature>
<dbReference type="AlphaFoldDB" id="A0A4S8LV68"/>
<feature type="compositionally biased region" description="Polar residues" evidence="1">
    <location>
        <begin position="553"/>
        <end position="562"/>
    </location>
</feature>
<evidence type="ECO:0000313" key="2">
    <source>
        <dbReference type="EMBL" id="THU93509.1"/>
    </source>
</evidence>
<feature type="compositionally biased region" description="Low complexity" evidence="1">
    <location>
        <begin position="540"/>
        <end position="552"/>
    </location>
</feature>
<proteinExistence type="predicted"/>
<accession>A0A4S8LV68</accession>
<feature type="compositionally biased region" description="Polar residues" evidence="1">
    <location>
        <begin position="653"/>
        <end position="670"/>
    </location>
</feature>
<name>A0A4S8LV68_DENBC</name>
<dbReference type="EMBL" id="ML179247">
    <property type="protein sequence ID" value="THU93509.1"/>
    <property type="molecule type" value="Genomic_DNA"/>
</dbReference>
<organism evidence="2 3">
    <name type="scientific">Dendrothele bispora (strain CBS 962.96)</name>
    <dbReference type="NCBI Taxonomy" id="1314807"/>
    <lineage>
        <taxon>Eukaryota</taxon>
        <taxon>Fungi</taxon>
        <taxon>Dikarya</taxon>
        <taxon>Basidiomycota</taxon>
        <taxon>Agaricomycotina</taxon>
        <taxon>Agaricomycetes</taxon>
        <taxon>Agaricomycetidae</taxon>
        <taxon>Agaricales</taxon>
        <taxon>Agaricales incertae sedis</taxon>
        <taxon>Dendrothele</taxon>
    </lineage>
</organism>
<protein>
    <submittedName>
        <fullName evidence="2">Uncharacterized protein</fullName>
    </submittedName>
</protein>
<reference evidence="2 3" key="1">
    <citation type="journal article" date="2019" name="Nat. Ecol. Evol.">
        <title>Megaphylogeny resolves global patterns of mushroom evolution.</title>
        <authorList>
            <person name="Varga T."/>
            <person name="Krizsan K."/>
            <person name="Foldi C."/>
            <person name="Dima B."/>
            <person name="Sanchez-Garcia M."/>
            <person name="Sanchez-Ramirez S."/>
            <person name="Szollosi G.J."/>
            <person name="Szarkandi J.G."/>
            <person name="Papp V."/>
            <person name="Albert L."/>
            <person name="Andreopoulos W."/>
            <person name="Angelini C."/>
            <person name="Antonin V."/>
            <person name="Barry K.W."/>
            <person name="Bougher N.L."/>
            <person name="Buchanan P."/>
            <person name="Buyck B."/>
            <person name="Bense V."/>
            <person name="Catcheside P."/>
            <person name="Chovatia M."/>
            <person name="Cooper J."/>
            <person name="Damon W."/>
            <person name="Desjardin D."/>
            <person name="Finy P."/>
            <person name="Geml J."/>
            <person name="Haridas S."/>
            <person name="Hughes K."/>
            <person name="Justo A."/>
            <person name="Karasinski D."/>
            <person name="Kautmanova I."/>
            <person name="Kiss B."/>
            <person name="Kocsube S."/>
            <person name="Kotiranta H."/>
            <person name="LaButti K.M."/>
            <person name="Lechner B.E."/>
            <person name="Liimatainen K."/>
            <person name="Lipzen A."/>
            <person name="Lukacs Z."/>
            <person name="Mihaltcheva S."/>
            <person name="Morgado L.N."/>
            <person name="Niskanen T."/>
            <person name="Noordeloos M.E."/>
            <person name="Ohm R.A."/>
            <person name="Ortiz-Santana B."/>
            <person name="Ovrebo C."/>
            <person name="Racz N."/>
            <person name="Riley R."/>
            <person name="Savchenko A."/>
            <person name="Shiryaev A."/>
            <person name="Soop K."/>
            <person name="Spirin V."/>
            <person name="Szebenyi C."/>
            <person name="Tomsovsky M."/>
            <person name="Tulloss R.E."/>
            <person name="Uehling J."/>
            <person name="Grigoriev I.V."/>
            <person name="Vagvolgyi C."/>
            <person name="Papp T."/>
            <person name="Martin F.M."/>
            <person name="Miettinen O."/>
            <person name="Hibbett D.S."/>
            <person name="Nagy L.G."/>
        </authorList>
    </citation>
    <scope>NUCLEOTIDE SEQUENCE [LARGE SCALE GENOMIC DNA]</scope>
    <source>
        <strain evidence="2 3">CBS 962.96</strain>
    </source>
</reference>
<feature type="region of interest" description="Disordered" evidence="1">
    <location>
        <begin position="450"/>
        <end position="504"/>
    </location>
</feature>
<feature type="region of interest" description="Disordered" evidence="1">
    <location>
        <begin position="576"/>
        <end position="595"/>
    </location>
</feature>
<feature type="region of interest" description="Disordered" evidence="1">
    <location>
        <begin position="540"/>
        <end position="569"/>
    </location>
</feature>
<feature type="compositionally biased region" description="Pro residues" evidence="1">
    <location>
        <begin position="470"/>
        <end position="485"/>
    </location>
</feature>
<sequence>MPPVDFYSHPHLCIRYSYPPLLLPTMPKKASYTDTEAEQAFPEVPLPDPHSEGYPKRTARRKVFPEDQDAWIQMQTAQFHTILEDVNRSTSDKEQDEAMFKRAKVIQFERKFPSSERPDGYIKKINQIFANLKSRSKTGSSGTVDDSPPFPSYMLLSGKLGSGAGSGYSLFAAKNRETINDEVNEYRRKNQIDQRQHPSLLRSFSSRAWVQLSADEQARYAAEASAIKREQGAPEDIYHNQTETLAMIQCILHRSIGHGPGQIGNASYFVFLGYRDQEDRLENLILQAGPSFEEFLGKGESEVLESRWAQFAERSILPNRPVLHDREFKRSEAGHYLLEASEAFSTSNAGGHEGYLAYLRRFLDATWANDFSRTSKVPNAPWELITQAPGDYLHHALYDGKPLTNLETSHARLYSFADSIVQFQSANSTTSIFLPSAAATASTNVGSPASLAAAVTPPCSGTNVTSSFTPPLPSPSPQPTSPSPTPSNITASKEPDPSTKNAFMPEELPVGLESLDDVLPFIPPLKLPTAVVTGVVEDTTSSVPSSVGTDSSLPSATPAQPLSSSTSISTIVSPEASDGTVLGIPPLISSTSAAPGRVEDLTQREADPANPNKDTSGLIPKPSTSAQPGVEVTVDPTHMSLGPLKRKRGAEDNTVSNANIPENTVNQQTKKSSKGRKGNTKRVQNIVEVQDVEEDTGSRRTSKRQRKVKDPNADNKYTGSPEHKKKKKN</sequence>
<gene>
    <name evidence="2" type="ORF">K435DRAFT_861428</name>
</gene>